<protein>
    <recommendedName>
        <fullName evidence="4">Tetratricopeptide repeat protein</fullName>
    </recommendedName>
</protein>
<reference evidence="2" key="1">
    <citation type="journal article" date="2014" name="Int. J. Syst. Evol. Microbiol.">
        <title>Complete genome sequence of Corynebacterium casei LMG S-19264T (=DSM 44701T), isolated from a smear-ripened cheese.</title>
        <authorList>
            <consortium name="US DOE Joint Genome Institute (JGI-PGF)"/>
            <person name="Walter F."/>
            <person name="Albersmeier A."/>
            <person name="Kalinowski J."/>
            <person name="Ruckert C."/>
        </authorList>
    </citation>
    <scope>NUCLEOTIDE SEQUENCE</scope>
    <source>
        <strain evidence="2">KCTC 42731</strain>
    </source>
</reference>
<dbReference type="EMBL" id="BNCK01000003">
    <property type="protein sequence ID" value="GHF87967.1"/>
    <property type="molecule type" value="Genomic_DNA"/>
</dbReference>
<name>A0A919BGN7_9GAMM</name>
<dbReference type="Proteomes" id="UP000623842">
    <property type="component" value="Unassembled WGS sequence"/>
</dbReference>
<gene>
    <name evidence="2" type="ORF">GCM10017161_14540</name>
</gene>
<proteinExistence type="predicted"/>
<sequence>MKNKAASYLLTLIITWPFGFSTALYANTQTNTHASAKEQLQQAIVNRKSGNFSHAIGLLTPLRAIYVNHKRINIELTLNYIKLRQFDRAEQLVLHLESLPLSTTEQSVVAKLKQVLSAQLKRSLTTHSFTVNAVSAVGLDIMQNKYPVYIFDDTAQEAEFWSLDEELDDVWFSSEFVYVDDGLDEQFDVRDQDTERTEVSYFSQALEANYRYRPAQFLTLFEQPTQLVFDVDAELKYKQFDRKDNDRYLSYNLDSSIYLLQIDRWLLEFNTMARLDYANNEKLVNKMRYRLAFSLPFSSSKLKFAYDVTQKYYRNTLSDYNATIHAPWIEYTYIFSPEIRLQIGSKFHRLNAQDNFLSYQNKQAYLALYYFPSPDLVFYSSYNHYKLHYEIDDPEIVNWSNETKRSLSLGIKYQYNSKVSFSLSGNIGDNRIENMMGEDNWQRIEASFDYRF</sequence>
<organism evidence="2 3">
    <name type="scientific">Thalassotalea marina</name>
    <dbReference type="NCBI Taxonomy" id="1673741"/>
    <lineage>
        <taxon>Bacteria</taxon>
        <taxon>Pseudomonadati</taxon>
        <taxon>Pseudomonadota</taxon>
        <taxon>Gammaproteobacteria</taxon>
        <taxon>Alteromonadales</taxon>
        <taxon>Colwelliaceae</taxon>
        <taxon>Thalassotalea</taxon>
    </lineage>
</organism>
<keyword evidence="3" id="KW-1185">Reference proteome</keyword>
<keyword evidence="1" id="KW-0732">Signal</keyword>
<feature type="signal peptide" evidence="1">
    <location>
        <begin position="1"/>
        <end position="26"/>
    </location>
</feature>
<evidence type="ECO:0000256" key="1">
    <source>
        <dbReference type="SAM" id="SignalP"/>
    </source>
</evidence>
<comment type="caution">
    <text evidence="2">The sequence shown here is derived from an EMBL/GenBank/DDBJ whole genome shotgun (WGS) entry which is preliminary data.</text>
</comment>
<accession>A0A919BGN7</accession>
<reference evidence="2" key="2">
    <citation type="submission" date="2020-09" db="EMBL/GenBank/DDBJ databases">
        <authorList>
            <person name="Sun Q."/>
            <person name="Kim S."/>
        </authorList>
    </citation>
    <scope>NUCLEOTIDE SEQUENCE</scope>
    <source>
        <strain evidence="2">KCTC 42731</strain>
    </source>
</reference>
<dbReference type="Gene3D" id="1.25.40.10">
    <property type="entry name" value="Tetratricopeptide repeat domain"/>
    <property type="match status" value="1"/>
</dbReference>
<feature type="chain" id="PRO_5037160645" description="Tetratricopeptide repeat protein" evidence="1">
    <location>
        <begin position="27"/>
        <end position="452"/>
    </location>
</feature>
<dbReference type="RefSeq" id="WP_189768754.1">
    <property type="nucleotide sequence ID" value="NZ_BNCK01000003.1"/>
</dbReference>
<evidence type="ECO:0000313" key="2">
    <source>
        <dbReference type="EMBL" id="GHF87967.1"/>
    </source>
</evidence>
<dbReference type="InterPro" id="IPR011990">
    <property type="entry name" value="TPR-like_helical_dom_sf"/>
</dbReference>
<dbReference type="AlphaFoldDB" id="A0A919BGN7"/>
<evidence type="ECO:0008006" key="4">
    <source>
        <dbReference type="Google" id="ProtNLM"/>
    </source>
</evidence>
<evidence type="ECO:0000313" key="3">
    <source>
        <dbReference type="Proteomes" id="UP000623842"/>
    </source>
</evidence>